<keyword evidence="3" id="KW-1185">Reference proteome</keyword>
<evidence type="ECO:0000313" key="2">
    <source>
        <dbReference type="EMBL" id="PIL27071.1"/>
    </source>
</evidence>
<name>A0A2G8RZX8_9APHY</name>
<feature type="compositionally biased region" description="Polar residues" evidence="1">
    <location>
        <begin position="243"/>
        <end position="253"/>
    </location>
</feature>
<evidence type="ECO:0008006" key="4">
    <source>
        <dbReference type="Google" id="ProtNLM"/>
    </source>
</evidence>
<dbReference type="AlphaFoldDB" id="A0A2G8RZX8"/>
<dbReference type="Gene3D" id="1.20.58.1710">
    <property type="match status" value="1"/>
</dbReference>
<protein>
    <recommendedName>
        <fullName evidence="4">Mediator of RNA polymerase II transcription subunit 8</fullName>
    </recommendedName>
</protein>
<feature type="compositionally biased region" description="Acidic residues" evidence="1">
    <location>
        <begin position="254"/>
        <end position="263"/>
    </location>
</feature>
<proteinExistence type="predicted"/>
<dbReference type="STRING" id="1077348.A0A2G8RZX8"/>
<reference evidence="2 3" key="1">
    <citation type="journal article" date="2015" name="Sci. Rep.">
        <title>Chromosome-level genome map provides insights into diverse defense mechanisms in the medicinal fungus Ganoderma sinense.</title>
        <authorList>
            <person name="Zhu Y."/>
            <person name="Xu J."/>
            <person name="Sun C."/>
            <person name="Zhou S."/>
            <person name="Xu H."/>
            <person name="Nelson D.R."/>
            <person name="Qian J."/>
            <person name="Song J."/>
            <person name="Luo H."/>
            <person name="Xiang L."/>
            <person name="Li Y."/>
            <person name="Xu Z."/>
            <person name="Ji A."/>
            <person name="Wang L."/>
            <person name="Lu S."/>
            <person name="Hayward A."/>
            <person name="Sun W."/>
            <person name="Li X."/>
            <person name="Schwartz D.C."/>
            <person name="Wang Y."/>
            <person name="Chen S."/>
        </authorList>
    </citation>
    <scope>NUCLEOTIDE SEQUENCE [LARGE SCALE GENOMIC DNA]</scope>
    <source>
        <strain evidence="2 3">ZZ0214-1</strain>
    </source>
</reference>
<organism evidence="2 3">
    <name type="scientific">Ganoderma sinense ZZ0214-1</name>
    <dbReference type="NCBI Taxonomy" id="1077348"/>
    <lineage>
        <taxon>Eukaryota</taxon>
        <taxon>Fungi</taxon>
        <taxon>Dikarya</taxon>
        <taxon>Basidiomycota</taxon>
        <taxon>Agaricomycotina</taxon>
        <taxon>Agaricomycetes</taxon>
        <taxon>Polyporales</taxon>
        <taxon>Polyporaceae</taxon>
        <taxon>Ganoderma</taxon>
    </lineage>
</organism>
<evidence type="ECO:0000313" key="3">
    <source>
        <dbReference type="Proteomes" id="UP000230002"/>
    </source>
</evidence>
<dbReference type="OrthoDB" id="5568181at2759"/>
<accession>A0A2G8RZX8</accession>
<evidence type="ECO:0000256" key="1">
    <source>
        <dbReference type="SAM" id="MobiDB-lite"/>
    </source>
</evidence>
<sequence>MNIPGVHIPGFTAPAPEATTSGLPFDLQNLPVAQLESLRFKANQIIESIDLLQRTLDMGGQHAMPAWPDILSKYNILLSQSHNLSMSLLAAHQSQSQSAASSSTARENPFEKIAVHTRLGLTDVQLDNELMPLLRNNQTTEVLHAESDTVRHLAEHMETKGSLGVLGHVPASRAGGRHPEYEDVLQECAQIRAEHDERVARATRAVMLLRDKYDWKARVEVEQEEPEELDWDPRPPEGPSLSAAETPNGGQSNDSEEEEELEEVLGNGEHTPEGSQGPPTPMGNG</sequence>
<dbReference type="EMBL" id="AYKW01000034">
    <property type="protein sequence ID" value="PIL27071.1"/>
    <property type="molecule type" value="Genomic_DNA"/>
</dbReference>
<comment type="caution">
    <text evidence="2">The sequence shown here is derived from an EMBL/GenBank/DDBJ whole genome shotgun (WGS) entry which is preliminary data.</text>
</comment>
<gene>
    <name evidence="2" type="ORF">GSI_10210</name>
</gene>
<dbReference type="Proteomes" id="UP000230002">
    <property type="component" value="Unassembled WGS sequence"/>
</dbReference>
<feature type="region of interest" description="Disordered" evidence="1">
    <location>
        <begin position="221"/>
        <end position="285"/>
    </location>
</feature>